<name>T1F2L4_HELRO</name>
<reference evidence="8 10" key="2">
    <citation type="journal article" date="2013" name="Nature">
        <title>Insights into bilaterian evolution from three spiralian genomes.</title>
        <authorList>
            <person name="Simakov O."/>
            <person name="Marletaz F."/>
            <person name="Cho S.J."/>
            <person name="Edsinger-Gonzales E."/>
            <person name="Havlak P."/>
            <person name="Hellsten U."/>
            <person name="Kuo D.H."/>
            <person name="Larsson T."/>
            <person name="Lv J."/>
            <person name="Arendt D."/>
            <person name="Savage R."/>
            <person name="Osoegawa K."/>
            <person name="de Jong P."/>
            <person name="Grimwood J."/>
            <person name="Chapman J.A."/>
            <person name="Shapiro H."/>
            <person name="Aerts A."/>
            <person name="Otillar R.P."/>
            <person name="Terry A.Y."/>
            <person name="Boore J.L."/>
            <person name="Grigoriev I.V."/>
            <person name="Lindberg D.R."/>
            <person name="Seaver E.C."/>
            <person name="Weisblat D.A."/>
            <person name="Putnam N.H."/>
            <person name="Rokhsar D.S."/>
        </authorList>
    </citation>
    <scope>NUCLEOTIDE SEQUENCE</scope>
</reference>
<dbReference type="GO" id="GO:0008270">
    <property type="term" value="F:zinc ion binding"/>
    <property type="evidence" value="ECO:0007669"/>
    <property type="project" value="UniProtKB-KW"/>
</dbReference>
<evidence type="ECO:0000256" key="1">
    <source>
        <dbReference type="ARBA" id="ARBA00004123"/>
    </source>
</evidence>
<dbReference type="RefSeq" id="XP_009014130.1">
    <property type="nucleotide sequence ID" value="XM_009015882.1"/>
</dbReference>
<dbReference type="EMBL" id="KB096183">
    <property type="protein sequence ID" value="ESO07519.1"/>
    <property type="molecule type" value="Genomic_DNA"/>
</dbReference>
<evidence type="ECO:0000313" key="9">
    <source>
        <dbReference type="EnsemblMetazoa" id="HelroP170059"/>
    </source>
</evidence>
<evidence type="ECO:0000256" key="5">
    <source>
        <dbReference type="ARBA" id="ARBA00023242"/>
    </source>
</evidence>
<dbReference type="PANTHER" id="PTHR15464:SF1">
    <property type="entry name" value="TRANSCRIPTION FACTOR 19"/>
    <property type="match status" value="1"/>
</dbReference>
<dbReference type="GO" id="GO:0005634">
    <property type="term" value="C:nucleus"/>
    <property type="evidence" value="ECO:0007669"/>
    <property type="project" value="UniProtKB-SubCell"/>
</dbReference>
<dbReference type="InParanoid" id="T1F2L4"/>
<keyword evidence="2" id="KW-0479">Metal-binding</keyword>
<dbReference type="GeneID" id="20203063"/>
<evidence type="ECO:0000259" key="7">
    <source>
        <dbReference type="SMART" id="SM00249"/>
    </source>
</evidence>
<evidence type="ECO:0000256" key="4">
    <source>
        <dbReference type="ARBA" id="ARBA00022833"/>
    </source>
</evidence>
<sequence length="241" mass="26719">MCLWQGEMLVSLINHIDIWEESVRSFINSDDMIALITSIIPLTKNSKNVDMVMSVVLSSFNQDFSSLSTLSLTSFVTTYEKLIDLLLNGFITDINTQTTCVLSCLTYCIQVTYGMKIKDKWKLSVSSLQSSSPISSLSTSPTSSSSSSKITKEKKIKNERKVKKNHIESCSLGSACQLPSSRKVDWVQCDLCDLWYHTICLKLSINEIDVDGVFVCPMCETSSLTVREASSSPSHSPLVAL</sequence>
<evidence type="ECO:0000313" key="8">
    <source>
        <dbReference type="EMBL" id="ESO07519.1"/>
    </source>
</evidence>
<dbReference type="InterPro" id="IPR001965">
    <property type="entry name" value="Znf_PHD"/>
</dbReference>
<dbReference type="OrthoDB" id="436852at2759"/>
<dbReference type="SUPFAM" id="SSF57903">
    <property type="entry name" value="FYVE/PHD zinc finger"/>
    <property type="match status" value="1"/>
</dbReference>
<dbReference type="InterPro" id="IPR013083">
    <property type="entry name" value="Znf_RING/FYVE/PHD"/>
</dbReference>
<keyword evidence="4" id="KW-0862">Zinc</keyword>
<proteinExistence type="predicted"/>
<dbReference type="InterPro" id="IPR019787">
    <property type="entry name" value="Znf_PHD-finger"/>
</dbReference>
<reference evidence="10" key="1">
    <citation type="submission" date="2012-12" db="EMBL/GenBank/DDBJ databases">
        <authorList>
            <person name="Hellsten U."/>
            <person name="Grimwood J."/>
            <person name="Chapman J.A."/>
            <person name="Shapiro H."/>
            <person name="Aerts A."/>
            <person name="Otillar R.P."/>
            <person name="Terry A.Y."/>
            <person name="Boore J.L."/>
            <person name="Simakov O."/>
            <person name="Marletaz F."/>
            <person name="Cho S.-J."/>
            <person name="Edsinger-Gonzales E."/>
            <person name="Havlak P."/>
            <person name="Kuo D.-H."/>
            <person name="Larsson T."/>
            <person name="Lv J."/>
            <person name="Arendt D."/>
            <person name="Savage R."/>
            <person name="Osoegawa K."/>
            <person name="de Jong P."/>
            <person name="Lindberg D.R."/>
            <person name="Seaver E.C."/>
            <person name="Weisblat D.A."/>
            <person name="Putnam N.H."/>
            <person name="Grigoriev I.V."/>
            <person name="Rokhsar D.S."/>
        </authorList>
    </citation>
    <scope>NUCLEOTIDE SEQUENCE</scope>
</reference>
<dbReference type="CDD" id="cd15517">
    <property type="entry name" value="PHD_TCF19_like"/>
    <property type="match status" value="1"/>
</dbReference>
<dbReference type="GO" id="GO:0010468">
    <property type="term" value="P:regulation of gene expression"/>
    <property type="evidence" value="ECO:0007669"/>
    <property type="project" value="InterPro"/>
</dbReference>
<dbReference type="InterPro" id="IPR011011">
    <property type="entry name" value="Znf_FYVE_PHD"/>
</dbReference>
<dbReference type="Gene3D" id="3.30.40.10">
    <property type="entry name" value="Zinc/RING finger domain, C3HC4 (zinc finger)"/>
    <property type="match status" value="1"/>
</dbReference>
<dbReference type="STRING" id="6412.T1F2L4"/>
<dbReference type="EnsemblMetazoa" id="HelroT170059">
    <property type="protein sequence ID" value="HelroP170059"/>
    <property type="gene ID" value="HelroG170059"/>
</dbReference>
<organism evidence="9 10">
    <name type="scientific">Helobdella robusta</name>
    <name type="common">Californian leech</name>
    <dbReference type="NCBI Taxonomy" id="6412"/>
    <lineage>
        <taxon>Eukaryota</taxon>
        <taxon>Metazoa</taxon>
        <taxon>Spiralia</taxon>
        <taxon>Lophotrochozoa</taxon>
        <taxon>Annelida</taxon>
        <taxon>Clitellata</taxon>
        <taxon>Hirudinea</taxon>
        <taxon>Rhynchobdellida</taxon>
        <taxon>Glossiphoniidae</taxon>
        <taxon>Helobdella</taxon>
    </lineage>
</organism>
<dbReference type="CTD" id="20203063"/>
<keyword evidence="5" id="KW-0539">Nucleus</keyword>
<dbReference type="AlphaFoldDB" id="T1F2L4"/>
<dbReference type="Pfam" id="PF00628">
    <property type="entry name" value="PHD"/>
    <property type="match status" value="1"/>
</dbReference>
<accession>T1F2L4</accession>
<reference evidence="9" key="3">
    <citation type="submission" date="2015-06" db="UniProtKB">
        <authorList>
            <consortium name="EnsemblMetazoa"/>
        </authorList>
    </citation>
    <scope>IDENTIFICATION</scope>
</reference>
<dbReference type="EMBL" id="AMQM01003466">
    <property type="status" value="NOT_ANNOTATED_CDS"/>
    <property type="molecule type" value="Genomic_DNA"/>
</dbReference>
<dbReference type="PANTHER" id="PTHR15464">
    <property type="entry name" value="TRANSCRIPTION FACTOR 19"/>
    <property type="match status" value="1"/>
</dbReference>
<gene>
    <name evidence="9" type="primary">20203063</name>
    <name evidence="8" type="ORF">HELRODRAFT_170059</name>
</gene>
<feature type="compositionally biased region" description="Low complexity" evidence="6">
    <location>
        <begin position="131"/>
        <end position="149"/>
    </location>
</feature>
<evidence type="ECO:0000256" key="2">
    <source>
        <dbReference type="ARBA" id="ARBA00022723"/>
    </source>
</evidence>
<comment type="subcellular location">
    <subcellularLocation>
        <location evidence="1">Nucleus</location>
    </subcellularLocation>
</comment>
<feature type="domain" description="Zinc finger PHD-type" evidence="7">
    <location>
        <begin position="169"/>
        <end position="220"/>
    </location>
</feature>
<feature type="region of interest" description="Disordered" evidence="6">
    <location>
        <begin position="131"/>
        <end position="156"/>
    </location>
</feature>
<dbReference type="KEGG" id="hro:HELRODRAFT_170059"/>
<evidence type="ECO:0000313" key="10">
    <source>
        <dbReference type="Proteomes" id="UP000015101"/>
    </source>
</evidence>
<dbReference type="HOGENOM" id="CLU_1152821_0_0_1"/>
<protein>
    <recommendedName>
        <fullName evidence="7">Zinc finger PHD-type domain-containing protein</fullName>
    </recommendedName>
</protein>
<dbReference type="SMART" id="SM00249">
    <property type="entry name" value="PHD"/>
    <property type="match status" value="1"/>
</dbReference>
<dbReference type="Proteomes" id="UP000015101">
    <property type="component" value="Unassembled WGS sequence"/>
</dbReference>
<evidence type="ECO:0000256" key="3">
    <source>
        <dbReference type="ARBA" id="ARBA00022771"/>
    </source>
</evidence>
<evidence type="ECO:0000256" key="6">
    <source>
        <dbReference type="SAM" id="MobiDB-lite"/>
    </source>
</evidence>
<keyword evidence="10" id="KW-1185">Reference proteome</keyword>
<keyword evidence="3" id="KW-0863">Zinc-finger</keyword>
<dbReference type="InterPro" id="IPR042803">
    <property type="entry name" value="TCF19"/>
</dbReference>